<evidence type="ECO:0000259" key="10">
    <source>
        <dbReference type="Pfam" id="PF01909"/>
    </source>
</evidence>
<name>A0A1F7GZF9_9BACT</name>
<dbReference type="PANTHER" id="PTHR33571:SF14">
    <property type="entry name" value="PROTEIN ADENYLYLTRANSFERASE MJ0435-RELATED"/>
    <property type="match status" value="1"/>
</dbReference>
<proteinExistence type="inferred from homology"/>
<evidence type="ECO:0000313" key="11">
    <source>
        <dbReference type="EMBL" id="OGK24278.1"/>
    </source>
</evidence>
<dbReference type="Pfam" id="PF01909">
    <property type="entry name" value="NTP_transf_2"/>
    <property type="match status" value="1"/>
</dbReference>
<dbReference type="GO" id="GO:0046872">
    <property type="term" value="F:metal ion binding"/>
    <property type="evidence" value="ECO:0007669"/>
    <property type="project" value="UniProtKB-KW"/>
</dbReference>
<evidence type="ECO:0000256" key="9">
    <source>
        <dbReference type="ARBA" id="ARBA00038276"/>
    </source>
</evidence>
<keyword evidence="6" id="KW-0547">Nucleotide-binding</keyword>
<sequence>MTRTIADIKKKAIPVLIEAGISRSAIFGSYVRGEQHKNSDIDLLVDFPDGLSLFDVAEIKYKLEDALGKKVDLVSYDRIKPRLKSYILSEQIKIL</sequence>
<evidence type="ECO:0000256" key="2">
    <source>
        <dbReference type="ARBA" id="ARBA00022649"/>
    </source>
</evidence>
<feature type="domain" description="Polymerase nucleotidyl transferase" evidence="10">
    <location>
        <begin position="21"/>
        <end position="93"/>
    </location>
</feature>
<keyword evidence="5" id="KW-0479">Metal-binding</keyword>
<dbReference type="AlphaFoldDB" id="A0A1F7GZF9"/>
<comment type="similarity">
    <text evidence="9">Belongs to the MntA antitoxin family.</text>
</comment>
<reference evidence="11 12" key="1">
    <citation type="journal article" date="2016" name="Nat. Commun.">
        <title>Thousands of microbial genomes shed light on interconnected biogeochemical processes in an aquifer system.</title>
        <authorList>
            <person name="Anantharaman K."/>
            <person name="Brown C.T."/>
            <person name="Hug L.A."/>
            <person name="Sharon I."/>
            <person name="Castelle C.J."/>
            <person name="Probst A.J."/>
            <person name="Thomas B.C."/>
            <person name="Singh A."/>
            <person name="Wilkins M.J."/>
            <person name="Karaoz U."/>
            <person name="Brodie E.L."/>
            <person name="Williams K.H."/>
            <person name="Hubbard S.S."/>
            <person name="Banfield J.F."/>
        </authorList>
    </citation>
    <scope>NUCLEOTIDE SEQUENCE [LARGE SCALE GENOMIC DNA]</scope>
</reference>
<protein>
    <recommendedName>
        <fullName evidence="10">Polymerase nucleotidyl transferase domain-containing protein</fullName>
    </recommendedName>
</protein>
<dbReference type="Gene3D" id="3.30.460.10">
    <property type="entry name" value="Beta Polymerase, domain 2"/>
    <property type="match status" value="1"/>
</dbReference>
<evidence type="ECO:0000256" key="7">
    <source>
        <dbReference type="ARBA" id="ARBA00022840"/>
    </source>
</evidence>
<dbReference type="InterPro" id="IPR043519">
    <property type="entry name" value="NT_sf"/>
</dbReference>
<comment type="caution">
    <text evidence="11">The sequence shown here is derived from an EMBL/GenBank/DDBJ whole genome shotgun (WGS) entry which is preliminary data.</text>
</comment>
<evidence type="ECO:0000256" key="5">
    <source>
        <dbReference type="ARBA" id="ARBA00022723"/>
    </source>
</evidence>
<evidence type="ECO:0000256" key="3">
    <source>
        <dbReference type="ARBA" id="ARBA00022679"/>
    </source>
</evidence>
<keyword evidence="8" id="KW-0460">Magnesium</keyword>
<keyword evidence="4" id="KW-0548">Nucleotidyltransferase</keyword>
<dbReference type="Proteomes" id="UP000177159">
    <property type="component" value="Unassembled WGS sequence"/>
</dbReference>
<dbReference type="InterPro" id="IPR002934">
    <property type="entry name" value="Polymerase_NTP_transf_dom"/>
</dbReference>
<accession>A0A1F7GZF9</accession>
<comment type="cofactor">
    <cofactor evidence="1">
        <name>Mg(2+)</name>
        <dbReference type="ChEBI" id="CHEBI:18420"/>
    </cofactor>
</comment>
<dbReference type="GO" id="GO:0016779">
    <property type="term" value="F:nucleotidyltransferase activity"/>
    <property type="evidence" value="ECO:0007669"/>
    <property type="project" value="UniProtKB-KW"/>
</dbReference>
<evidence type="ECO:0000256" key="6">
    <source>
        <dbReference type="ARBA" id="ARBA00022741"/>
    </source>
</evidence>
<evidence type="ECO:0000256" key="8">
    <source>
        <dbReference type="ARBA" id="ARBA00022842"/>
    </source>
</evidence>
<dbReference type="PANTHER" id="PTHR33571">
    <property type="entry name" value="SSL8005 PROTEIN"/>
    <property type="match status" value="1"/>
</dbReference>
<organism evidence="11 12">
    <name type="scientific">Candidatus Roizmanbacteria bacterium RIFCSPHIGHO2_02_FULL_37_24</name>
    <dbReference type="NCBI Taxonomy" id="1802037"/>
    <lineage>
        <taxon>Bacteria</taxon>
        <taxon>Candidatus Roizmaniibacteriota</taxon>
    </lineage>
</organism>
<evidence type="ECO:0000256" key="4">
    <source>
        <dbReference type="ARBA" id="ARBA00022695"/>
    </source>
</evidence>
<dbReference type="EMBL" id="MFZM01000010">
    <property type="protein sequence ID" value="OGK24278.1"/>
    <property type="molecule type" value="Genomic_DNA"/>
</dbReference>
<keyword evidence="7" id="KW-0067">ATP-binding</keyword>
<evidence type="ECO:0000313" key="12">
    <source>
        <dbReference type="Proteomes" id="UP000177159"/>
    </source>
</evidence>
<evidence type="ECO:0000256" key="1">
    <source>
        <dbReference type="ARBA" id="ARBA00001946"/>
    </source>
</evidence>
<dbReference type="GO" id="GO:0005524">
    <property type="term" value="F:ATP binding"/>
    <property type="evidence" value="ECO:0007669"/>
    <property type="project" value="UniProtKB-KW"/>
</dbReference>
<dbReference type="CDD" id="cd05403">
    <property type="entry name" value="NT_KNTase_like"/>
    <property type="match status" value="1"/>
</dbReference>
<gene>
    <name evidence="11" type="ORF">A3C24_04230</name>
</gene>
<dbReference type="SUPFAM" id="SSF81301">
    <property type="entry name" value="Nucleotidyltransferase"/>
    <property type="match status" value="1"/>
</dbReference>
<keyword evidence="2" id="KW-1277">Toxin-antitoxin system</keyword>
<dbReference type="InterPro" id="IPR052038">
    <property type="entry name" value="Type-VII_TA_antitoxin"/>
</dbReference>
<keyword evidence="3" id="KW-0808">Transferase</keyword>